<dbReference type="Proteomes" id="UP000001646">
    <property type="component" value="Chromosome 4"/>
</dbReference>
<dbReference type="InterPro" id="IPR036047">
    <property type="entry name" value="F-box-like_dom_sf"/>
</dbReference>
<accession>G1KC78</accession>
<dbReference type="Ensembl" id="ENSACAT00000003766.4">
    <property type="protein sequence ID" value="ENSACAP00000003676.3"/>
    <property type="gene ID" value="ENSACAG00000003780.4"/>
</dbReference>
<dbReference type="SUPFAM" id="SSF81383">
    <property type="entry name" value="F-box domain"/>
    <property type="match status" value="1"/>
</dbReference>
<dbReference type="InterPro" id="IPR001810">
    <property type="entry name" value="F-box_dom"/>
</dbReference>
<evidence type="ECO:0000313" key="3">
    <source>
        <dbReference type="Proteomes" id="UP000001646"/>
    </source>
</evidence>
<dbReference type="Gene3D" id="1.20.1280.50">
    <property type="match status" value="1"/>
</dbReference>
<dbReference type="Bgee" id="ENSACAG00000003780">
    <property type="expression patterns" value="Expressed in dewlap and 9 other cell types or tissues"/>
</dbReference>
<sequence>MATGRGWILRQHLRGPPETPLTVPLFKGNSVMGDAWAPDSASSEQSTALTGQLSRIKRMHIRGQSSNSSSVVNFDRMPPEIVMKIFSYLDAESLLCVGCVKKQFYHLSNDNAIWYKIYSTSLLPTRKKWSIKSVEESVAEKPTTCLNLPEFQNRESGYWKKEYIAKKIAAGRAAIIRLLKPINTYTGLPLKTKQAVRASGLRWVIILKDRHGKEYVMDQANISFNETSVTLSWCCAHWPSLETLSSLQLCGVTPVLLGKNKVHLKNGPWRRSLICEYALGNLTEEAEVIGSDALVVLYRFDQGLLLGLWKKGGIAFVMTSLHCHQLIERSILGSATMTHAQVPDKAILDDVDPEYGMHGYQLHIELHNRGNPYMCYTFRGLIWKRDFIKNGYMRLAVISYKNHNQHLPLVGNVGLTWRVDAFEGNIENCFIMDATILDDSQKPFWCISAPVNMILSPKPSTLYQYLGPKYYVSHVDCTGKVYMELVWMEETNEYYVVNLILYFSTQKVNSWFGTNY</sequence>
<evidence type="ECO:0000313" key="2">
    <source>
        <dbReference type="Ensembl" id="ENSACAP00000003676.3"/>
    </source>
</evidence>
<dbReference type="SMART" id="SM00256">
    <property type="entry name" value="FBOX"/>
    <property type="match status" value="1"/>
</dbReference>
<reference evidence="2 3" key="1">
    <citation type="submission" date="2009-12" db="EMBL/GenBank/DDBJ databases">
        <title>The Genome Sequence of Anolis carolinensis (Green Anole Lizard).</title>
        <authorList>
            <consortium name="The Genome Sequencing Platform"/>
            <person name="Di Palma F."/>
            <person name="Alfoldi J."/>
            <person name="Heiman D."/>
            <person name="Young S."/>
            <person name="Grabherr M."/>
            <person name="Johnson J."/>
            <person name="Lander E.S."/>
            <person name="Lindblad-Toh K."/>
        </authorList>
    </citation>
    <scope>NUCLEOTIDE SEQUENCE [LARGE SCALE GENOMIC DNA]</scope>
    <source>
        <strain evidence="2 3">JBL SC #1</strain>
    </source>
</reference>
<keyword evidence="3" id="KW-1185">Reference proteome</keyword>
<dbReference type="HOGENOM" id="CLU_047012_0_0_1"/>
<feature type="domain" description="F-box" evidence="1">
    <location>
        <begin position="71"/>
        <end position="117"/>
    </location>
</feature>
<dbReference type="AlphaFoldDB" id="G1KC78"/>
<name>G1KC78_ANOCA</name>
<evidence type="ECO:0000259" key="1">
    <source>
        <dbReference type="PROSITE" id="PS50181"/>
    </source>
</evidence>
<organism evidence="2 3">
    <name type="scientific">Anolis carolinensis</name>
    <name type="common">Green anole</name>
    <name type="synonym">American chameleon</name>
    <dbReference type="NCBI Taxonomy" id="28377"/>
    <lineage>
        <taxon>Eukaryota</taxon>
        <taxon>Metazoa</taxon>
        <taxon>Chordata</taxon>
        <taxon>Craniata</taxon>
        <taxon>Vertebrata</taxon>
        <taxon>Euteleostomi</taxon>
        <taxon>Lepidosauria</taxon>
        <taxon>Squamata</taxon>
        <taxon>Bifurcata</taxon>
        <taxon>Unidentata</taxon>
        <taxon>Episquamata</taxon>
        <taxon>Toxicofera</taxon>
        <taxon>Iguania</taxon>
        <taxon>Dactyloidae</taxon>
        <taxon>Anolis</taxon>
    </lineage>
</organism>
<reference evidence="2" key="2">
    <citation type="submission" date="2025-08" db="UniProtKB">
        <authorList>
            <consortium name="Ensembl"/>
        </authorList>
    </citation>
    <scope>IDENTIFICATION</scope>
</reference>
<dbReference type="eggNOG" id="ENOG502QPX2">
    <property type="taxonomic scope" value="Eukaryota"/>
</dbReference>
<dbReference type="GO" id="GO:0019005">
    <property type="term" value="C:SCF ubiquitin ligase complex"/>
    <property type="evidence" value="ECO:0000318"/>
    <property type="project" value="GO_Central"/>
</dbReference>
<dbReference type="GeneTree" id="ENSGT00390000017498"/>
<protein>
    <submittedName>
        <fullName evidence="2">F-box protein 15</fullName>
    </submittedName>
</protein>
<gene>
    <name evidence="2" type="primary">FBXO15</name>
</gene>
<dbReference type="PROSITE" id="PS50181">
    <property type="entry name" value="FBOX"/>
    <property type="match status" value="1"/>
</dbReference>
<dbReference type="STRING" id="28377.ENSACAP00000003676"/>
<dbReference type="CDD" id="cd22093">
    <property type="entry name" value="F-box_FBXO15"/>
    <property type="match status" value="1"/>
</dbReference>
<dbReference type="Pfam" id="PF12937">
    <property type="entry name" value="F-box-like"/>
    <property type="match status" value="1"/>
</dbReference>
<reference evidence="2" key="3">
    <citation type="submission" date="2025-09" db="UniProtKB">
        <authorList>
            <consortium name="Ensembl"/>
        </authorList>
    </citation>
    <scope>IDENTIFICATION</scope>
</reference>
<dbReference type="PANTHER" id="PTHR46731">
    <property type="entry name" value="F-BOX ONLY PROTEIN 15"/>
    <property type="match status" value="1"/>
</dbReference>
<dbReference type="InParanoid" id="G1KC78"/>
<proteinExistence type="predicted"/>
<dbReference type="PANTHER" id="PTHR46731:SF1">
    <property type="entry name" value="F-BOX ONLY PROTEIN 15"/>
    <property type="match status" value="1"/>
</dbReference>